<dbReference type="GO" id="GO:0003723">
    <property type="term" value="F:RNA binding"/>
    <property type="evidence" value="ECO:0007669"/>
    <property type="project" value="UniProtKB-KW"/>
</dbReference>
<evidence type="ECO:0000256" key="3">
    <source>
        <dbReference type="ARBA" id="ARBA00023118"/>
    </source>
</evidence>
<dbReference type="PANTHER" id="PTHR36984:SF1">
    <property type="entry name" value="CRISPR-ASSOCIATED ENDORIBONUCLEASE CAS6 1"/>
    <property type="match status" value="1"/>
</dbReference>
<reference evidence="5 6" key="1">
    <citation type="submission" date="2016-01" db="EMBL/GenBank/DDBJ databases">
        <authorList>
            <person name="Oliw E.H."/>
        </authorList>
    </citation>
    <scope>NUCLEOTIDE SEQUENCE [LARGE SCALE GENOMIC DNA]</scope>
    <source>
        <strain evidence="5 6">MJR7757A</strain>
    </source>
</reference>
<evidence type="ECO:0000256" key="1">
    <source>
        <dbReference type="ARBA" id="ARBA00005937"/>
    </source>
</evidence>
<dbReference type="Pfam" id="PF01881">
    <property type="entry name" value="Cas_Cas6_C"/>
    <property type="match status" value="1"/>
</dbReference>
<dbReference type="EMBL" id="LRPU01000222">
    <property type="protein sequence ID" value="KXA04756.1"/>
    <property type="molecule type" value="Genomic_DNA"/>
</dbReference>
<evidence type="ECO:0000256" key="2">
    <source>
        <dbReference type="ARBA" id="ARBA00022884"/>
    </source>
</evidence>
<dbReference type="Proteomes" id="UP000070646">
    <property type="component" value="Unassembled WGS sequence"/>
</dbReference>
<keyword evidence="3" id="KW-0051">Antiviral defense</keyword>
<keyword evidence="2" id="KW-0694">RNA-binding</keyword>
<name>A0A133ML37_CLOPF</name>
<dbReference type="GO" id="GO:0051607">
    <property type="term" value="P:defense response to virus"/>
    <property type="evidence" value="ECO:0007669"/>
    <property type="project" value="UniProtKB-KW"/>
</dbReference>
<dbReference type="Gene3D" id="3.30.70.1900">
    <property type="match status" value="1"/>
</dbReference>
<dbReference type="NCBIfam" id="TIGR01877">
    <property type="entry name" value="cas_cas6"/>
    <property type="match status" value="1"/>
</dbReference>
<sequence length="230" mass="27209">MKVFQLNVKVYLLKSIKQEDTLNKICSFIDTTLARNQEFLELHNKNCYKMYSFNSFYPVEENRIYKEDKIYTFQIRTIDAKLANYLLNELHKSYTSSIKGIKVEVKEINRHHIEKVYSITPIIIKNDFGYWKNHMSIDEYANRLKINMIKKYNEFTGENIKEEFPLFNSLEFNNKKPIAIKYKNIKILGDKLTLNISDDELSQKISYMCIGVGAGECNARGCGFLNYRWL</sequence>
<dbReference type="InterPro" id="IPR010156">
    <property type="entry name" value="CRISPR-assoc_prot_Cas6"/>
</dbReference>
<organism evidence="5 6">
    <name type="scientific">Clostridium perfringens</name>
    <dbReference type="NCBI Taxonomy" id="1502"/>
    <lineage>
        <taxon>Bacteria</taxon>
        <taxon>Bacillati</taxon>
        <taxon>Bacillota</taxon>
        <taxon>Clostridia</taxon>
        <taxon>Eubacteriales</taxon>
        <taxon>Clostridiaceae</taxon>
        <taxon>Clostridium</taxon>
    </lineage>
</organism>
<comment type="caution">
    <text evidence="5">The sequence shown here is derived from an EMBL/GenBank/DDBJ whole genome shotgun (WGS) entry which is preliminary data.</text>
</comment>
<dbReference type="GO" id="GO:0016788">
    <property type="term" value="F:hydrolase activity, acting on ester bonds"/>
    <property type="evidence" value="ECO:0007669"/>
    <property type="project" value="InterPro"/>
</dbReference>
<evidence type="ECO:0000313" key="6">
    <source>
        <dbReference type="Proteomes" id="UP000070646"/>
    </source>
</evidence>
<gene>
    <name evidence="5" type="ORF">HMPREF3222_03176</name>
</gene>
<dbReference type="RefSeq" id="WP_060796951.1">
    <property type="nucleotide sequence ID" value="NZ_KQ956337.1"/>
</dbReference>
<dbReference type="PATRIC" id="fig|1502.174.peg.3206"/>
<proteinExistence type="inferred from homology"/>
<evidence type="ECO:0000259" key="4">
    <source>
        <dbReference type="Pfam" id="PF01881"/>
    </source>
</evidence>
<dbReference type="AlphaFoldDB" id="A0A133ML37"/>
<dbReference type="PANTHER" id="PTHR36984">
    <property type="entry name" value="CRISPR-ASSOCIATED ENDORIBONUCLEASE CAS6 1"/>
    <property type="match status" value="1"/>
</dbReference>
<evidence type="ECO:0000313" key="5">
    <source>
        <dbReference type="EMBL" id="KXA04756.1"/>
    </source>
</evidence>
<dbReference type="Gene3D" id="3.30.70.1890">
    <property type="match status" value="1"/>
</dbReference>
<dbReference type="InterPro" id="IPR049435">
    <property type="entry name" value="Cas_Cas6_C"/>
</dbReference>
<dbReference type="InterPro" id="IPR045747">
    <property type="entry name" value="CRISPR-assoc_prot_Cas6_N_sf"/>
</dbReference>
<accession>A0A133ML37</accession>
<protein>
    <submittedName>
        <fullName evidence="5">CRISPR-associated endoribonuclease Cas6</fullName>
    </submittedName>
</protein>
<comment type="similarity">
    <text evidence="1">Belongs to the CRISPR-associated protein Cas6/Cse3/CasE family.</text>
</comment>
<feature type="domain" description="CRISPR associated protein Cas6 C-terminal" evidence="4">
    <location>
        <begin position="116"/>
        <end position="226"/>
    </location>
</feature>